<dbReference type="Proteomes" id="UP000598997">
    <property type="component" value="Unassembled WGS sequence"/>
</dbReference>
<organism evidence="5 6">
    <name type="scientific">Croceicoccus pelagius</name>
    <dbReference type="NCBI Taxonomy" id="1703341"/>
    <lineage>
        <taxon>Bacteria</taxon>
        <taxon>Pseudomonadati</taxon>
        <taxon>Pseudomonadota</taxon>
        <taxon>Alphaproteobacteria</taxon>
        <taxon>Sphingomonadales</taxon>
        <taxon>Erythrobacteraceae</taxon>
        <taxon>Croceicoccus</taxon>
    </lineage>
</organism>
<dbReference type="InterPro" id="IPR045851">
    <property type="entry name" value="AMP-bd_C_sf"/>
</dbReference>
<evidence type="ECO:0000313" key="6">
    <source>
        <dbReference type="Proteomes" id="UP000598997"/>
    </source>
</evidence>
<feature type="domain" description="AMP-binding enzyme C-terminal" evidence="4">
    <location>
        <begin position="459"/>
        <end position="532"/>
    </location>
</feature>
<gene>
    <name evidence="5" type="ORF">GCM10010989_11910</name>
</gene>
<reference evidence="5 6" key="1">
    <citation type="journal article" date="2014" name="Int. J. Syst. Evol. Microbiol.">
        <title>Complete genome sequence of Corynebacterium casei LMG S-19264T (=DSM 44701T), isolated from a smear-ripened cheese.</title>
        <authorList>
            <consortium name="US DOE Joint Genome Institute (JGI-PGF)"/>
            <person name="Walter F."/>
            <person name="Albersmeier A."/>
            <person name="Kalinowski J."/>
            <person name="Ruckert C."/>
        </authorList>
    </citation>
    <scope>NUCLEOTIDE SEQUENCE [LARGE SCALE GENOMIC DNA]</scope>
    <source>
        <strain evidence="5 6">CGMCC 1.15358</strain>
    </source>
</reference>
<dbReference type="AlphaFoldDB" id="A0A916YCJ3"/>
<dbReference type="InterPro" id="IPR042099">
    <property type="entry name" value="ANL_N_sf"/>
</dbReference>
<dbReference type="InterPro" id="IPR000873">
    <property type="entry name" value="AMP-dep_synth/lig_dom"/>
</dbReference>
<dbReference type="PANTHER" id="PTHR43201:SF5">
    <property type="entry name" value="MEDIUM-CHAIN ACYL-COA LIGASE ACSF2, MITOCHONDRIAL"/>
    <property type="match status" value="1"/>
</dbReference>
<evidence type="ECO:0000259" key="3">
    <source>
        <dbReference type="Pfam" id="PF00501"/>
    </source>
</evidence>
<dbReference type="Gene3D" id="3.30.300.30">
    <property type="match status" value="1"/>
</dbReference>
<dbReference type="Pfam" id="PF13193">
    <property type="entry name" value="AMP-binding_C"/>
    <property type="match status" value="1"/>
</dbReference>
<dbReference type="GO" id="GO:0006631">
    <property type="term" value="P:fatty acid metabolic process"/>
    <property type="evidence" value="ECO:0007669"/>
    <property type="project" value="TreeGrafter"/>
</dbReference>
<keyword evidence="6" id="KW-1185">Reference proteome</keyword>
<proteinExistence type="inferred from homology"/>
<dbReference type="InterPro" id="IPR020845">
    <property type="entry name" value="AMP-binding_CS"/>
</dbReference>
<name>A0A916YCJ3_9SPHN</name>
<dbReference type="CDD" id="cd04433">
    <property type="entry name" value="AFD_class_I"/>
    <property type="match status" value="1"/>
</dbReference>
<dbReference type="PANTHER" id="PTHR43201">
    <property type="entry name" value="ACYL-COA SYNTHETASE"/>
    <property type="match status" value="1"/>
</dbReference>
<dbReference type="PROSITE" id="PS00455">
    <property type="entry name" value="AMP_BINDING"/>
    <property type="match status" value="1"/>
</dbReference>
<protein>
    <submittedName>
        <fullName evidence="5">AMP-binding protein</fullName>
    </submittedName>
</protein>
<dbReference type="EMBL" id="BMIO01000003">
    <property type="protein sequence ID" value="GGD39413.1"/>
    <property type="molecule type" value="Genomic_DNA"/>
</dbReference>
<comment type="similarity">
    <text evidence="1">Belongs to the ATP-dependent AMP-binding enzyme family.</text>
</comment>
<evidence type="ECO:0000256" key="1">
    <source>
        <dbReference type="ARBA" id="ARBA00006432"/>
    </source>
</evidence>
<dbReference type="Gene3D" id="3.40.50.12780">
    <property type="entry name" value="N-terminal domain of ligase-like"/>
    <property type="match status" value="1"/>
</dbReference>
<dbReference type="RefSeq" id="WP_066763279.1">
    <property type="nucleotide sequence ID" value="NZ_BMIO01000003.1"/>
</dbReference>
<dbReference type="InterPro" id="IPR025110">
    <property type="entry name" value="AMP-bd_C"/>
</dbReference>
<dbReference type="SUPFAM" id="SSF56801">
    <property type="entry name" value="Acetyl-CoA synthetase-like"/>
    <property type="match status" value="1"/>
</dbReference>
<feature type="domain" description="AMP-dependent synthetase/ligase" evidence="3">
    <location>
        <begin position="23"/>
        <end position="408"/>
    </location>
</feature>
<sequence>MNDETMPPAAPDNLTVGGTLVCAAERFGERRALIYSGRQASWDDLLALAVERGRALIGLGVGKDDHVGVLMPNCFEYVVLYLATQMIGARAVLLNARYRSDDLRYVIPKARVRFLFVGGQATSFCDYRPMLEEAFPGILEDRVSNDGRIEHADLPDLERVIEIGEERPGHWMDEAALNDLAAQASDLDVMRRAGQVLPDDIGLMIFSSGTTSRPKACMLAHRSLCLTGASMGKRFALTENDLVWDPLPLFHMSTILPLAGCRATGACFMGMDHFDADTAMDMLIRERPTVHYAGFPTIIGALVGHPRFAEYDQSRLRINHVVGAPDLLRRFAQDFPGAVPVNSYGLTEATGVPCYSELDDDREYLFTTSGRLFDGMEARIEGPDGETLPTGQPGEICLRGNAVFAGYYDDDAATKEAVDEDGWLHTGDLGQIVEGGRLVYEGRLKDMLKIGGENVAAVELESFLMTHPGVRMAQVVGVPDDRLMEVACAYIECMPGAELSAEDIVGHCDGAIASYKIPRYVRFVDEWPMSATKVQKFKLLRQFEPHSKIEPRRQKAAR</sequence>
<evidence type="ECO:0000313" key="5">
    <source>
        <dbReference type="EMBL" id="GGD39413.1"/>
    </source>
</evidence>
<evidence type="ECO:0000256" key="2">
    <source>
        <dbReference type="ARBA" id="ARBA00022598"/>
    </source>
</evidence>
<comment type="caution">
    <text evidence="5">The sequence shown here is derived from an EMBL/GenBank/DDBJ whole genome shotgun (WGS) entry which is preliminary data.</text>
</comment>
<dbReference type="GO" id="GO:0031956">
    <property type="term" value="F:medium-chain fatty acid-CoA ligase activity"/>
    <property type="evidence" value="ECO:0007669"/>
    <property type="project" value="TreeGrafter"/>
</dbReference>
<dbReference type="OrthoDB" id="7415522at2"/>
<evidence type="ECO:0000259" key="4">
    <source>
        <dbReference type="Pfam" id="PF13193"/>
    </source>
</evidence>
<accession>A0A916YCJ3</accession>
<keyword evidence="2" id="KW-0436">Ligase</keyword>
<dbReference type="Pfam" id="PF00501">
    <property type="entry name" value="AMP-binding"/>
    <property type="match status" value="1"/>
</dbReference>